<name>A0ABU3LQU3_9ACTN</name>
<feature type="transmembrane region" description="Helical" evidence="12">
    <location>
        <begin position="174"/>
        <end position="192"/>
    </location>
</feature>
<dbReference type="Proteomes" id="UP001257948">
    <property type="component" value="Unassembled WGS sequence"/>
</dbReference>
<evidence type="ECO:0000256" key="7">
    <source>
        <dbReference type="ARBA" id="ARBA00022989"/>
    </source>
</evidence>
<comment type="caution">
    <text evidence="13">The sequence shown here is derived from an EMBL/GenBank/DDBJ whole genome shotgun (WGS) entry which is preliminary data.</text>
</comment>
<dbReference type="CDD" id="cd06579">
    <property type="entry name" value="TM_PBP1_transp_AraH_like"/>
    <property type="match status" value="1"/>
</dbReference>
<sequence>MALTVISYGASAAAVVEDLARGLRLRHEIESGDPVAAPGERHRELLPEALCRAGHQGGTRLHGASVRTRQAMGKGAFHSLERPRCRSRRLGRRCGRPQRRKDRERCPMTETERAVDDAERARDPRQPRLARPLTSLPRRLVRDELGVLIVLGLLVAGIGIPYPDFLDTGNLLSTAHNSVYISLMACGMVFALAMREVDLSVGGTYAMVLVVGALLVRDGWAPWSAVPVMLLTGIACGVFNAAVTTLLALPSFIVTLGTLMLFRGVGLALADGKQITDLPLNDSYFTFAGGDPGGVPFALWVLLAVVVVLAVVLARTRFGARVRAIGSNPDAAAFSGIPVVRTRVQALALSGLTTACAAALALAFYGAGDPTLGQGYELQAIAACIIGGTPLAGGRGSVIGAVAGAMILSVVAAGLVFFEVPINWTSFATGGVILVAVAADSALRRTGRRRR</sequence>
<feature type="transmembrane region" description="Helical" evidence="12">
    <location>
        <begin position="297"/>
        <end position="314"/>
    </location>
</feature>
<protein>
    <recommendedName>
        <fullName evidence="10">Autoinducer 2 import system permease protein LsrC</fullName>
    </recommendedName>
</protein>
<evidence type="ECO:0000256" key="4">
    <source>
        <dbReference type="ARBA" id="ARBA00022475"/>
    </source>
</evidence>
<evidence type="ECO:0000256" key="11">
    <source>
        <dbReference type="SAM" id="MobiDB-lite"/>
    </source>
</evidence>
<keyword evidence="14" id="KW-1185">Reference proteome</keyword>
<feature type="transmembrane region" description="Helical" evidence="12">
    <location>
        <begin position="346"/>
        <end position="367"/>
    </location>
</feature>
<evidence type="ECO:0000256" key="5">
    <source>
        <dbReference type="ARBA" id="ARBA00022519"/>
    </source>
</evidence>
<feature type="transmembrane region" description="Helical" evidence="12">
    <location>
        <begin position="222"/>
        <end position="239"/>
    </location>
</feature>
<keyword evidence="6 12" id="KW-0812">Transmembrane</keyword>
<feature type="transmembrane region" description="Helical" evidence="12">
    <location>
        <begin position="145"/>
        <end position="162"/>
    </location>
</feature>
<dbReference type="EMBL" id="JAVTLL010000007">
    <property type="protein sequence ID" value="MDT7841543.1"/>
    <property type="molecule type" value="Genomic_DNA"/>
</dbReference>
<organism evidence="13 14">
    <name type="scientific">Streptomyces justiciae</name>
    <dbReference type="NCBI Taxonomy" id="2780140"/>
    <lineage>
        <taxon>Bacteria</taxon>
        <taxon>Bacillati</taxon>
        <taxon>Actinomycetota</taxon>
        <taxon>Actinomycetes</taxon>
        <taxon>Kitasatosporales</taxon>
        <taxon>Streptomycetaceae</taxon>
        <taxon>Streptomyces</taxon>
    </lineage>
</organism>
<accession>A0ABU3LQU3</accession>
<evidence type="ECO:0000313" key="13">
    <source>
        <dbReference type="EMBL" id="MDT7841543.1"/>
    </source>
</evidence>
<dbReference type="Pfam" id="PF02653">
    <property type="entry name" value="BPD_transp_2"/>
    <property type="match status" value="1"/>
</dbReference>
<reference evidence="14" key="1">
    <citation type="submission" date="2023-07" db="EMBL/GenBank/DDBJ databases">
        <title>Draft genome sequence of the endophytic actinobacterium Streptomyces justiciae WPN32, a potential antibiotic producer.</title>
        <authorList>
            <person name="Yasawong M."/>
            <person name="Pana W."/>
            <person name="Ganta P."/>
            <person name="Santapan N."/>
            <person name="Songngamsuk T."/>
            <person name="Phatcharaharikarn M."/>
            <person name="Kerdtoob S."/>
            <person name="Nantapong N."/>
        </authorList>
    </citation>
    <scope>NUCLEOTIDE SEQUENCE [LARGE SCALE GENOMIC DNA]</scope>
    <source>
        <strain evidence="14">WPN32</strain>
    </source>
</reference>
<evidence type="ECO:0000256" key="12">
    <source>
        <dbReference type="SAM" id="Phobius"/>
    </source>
</evidence>
<evidence type="ECO:0000256" key="1">
    <source>
        <dbReference type="ARBA" id="ARBA00004651"/>
    </source>
</evidence>
<feature type="transmembrane region" description="Helical" evidence="12">
    <location>
        <begin position="246"/>
        <end position="270"/>
    </location>
</feature>
<evidence type="ECO:0000313" key="14">
    <source>
        <dbReference type="Proteomes" id="UP001257948"/>
    </source>
</evidence>
<feature type="transmembrane region" description="Helical" evidence="12">
    <location>
        <begin position="398"/>
        <end position="418"/>
    </location>
</feature>
<keyword evidence="3" id="KW-0813">Transport</keyword>
<keyword evidence="5" id="KW-0997">Cell inner membrane</keyword>
<feature type="region of interest" description="Disordered" evidence="11">
    <location>
        <begin position="92"/>
        <end position="130"/>
    </location>
</feature>
<dbReference type="InterPro" id="IPR001851">
    <property type="entry name" value="ABC_transp_permease"/>
</dbReference>
<evidence type="ECO:0000256" key="8">
    <source>
        <dbReference type="ARBA" id="ARBA00023136"/>
    </source>
</evidence>
<dbReference type="RefSeq" id="WP_314200590.1">
    <property type="nucleotide sequence ID" value="NZ_JAVTLL010000007.1"/>
</dbReference>
<comment type="function">
    <text evidence="9">Part of the ABC transporter complex LsrABCD involved in autoinducer 2 (AI-2) import. Probably responsible for the translocation of the substrate across the membrane.</text>
</comment>
<feature type="compositionally biased region" description="Basic and acidic residues" evidence="11">
    <location>
        <begin position="101"/>
        <end position="126"/>
    </location>
</feature>
<gene>
    <name evidence="13" type="ORF">RQC66_12455</name>
</gene>
<keyword evidence="8 12" id="KW-0472">Membrane</keyword>
<proteinExistence type="predicted"/>
<dbReference type="PANTHER" id="PTHR32196">
    <property type="entry name" value="ABC TRANSPORTER PERMEASE PROTEIN YPHD-RELATED-RELATED"/>
    <property type="match status" value="1"/>
</dbReference>
<evidence type="ECO:0000256" key="9">
    <source>
        <dbReference type="ARBA" id="ARBA00025439"/>
    </source>
</evidence>
<evidence type="ECO:0000256" key="10">
    <source>
        <dbReference type="ARBA" id="ARBA00039382"/>
    </source>
</evidence>
<evidence type="ECO:0000256" key="2">
    <source>
        <dbReference type="ARBA" id="ARBA00011262"/>
    </source>
</evidence>
<keyword evidence="7 12" id="KW-1133">Transmembrane helix</keyword>
<comment type="subunit">
    <text evidence="2">The complex is composed of two ATP-binding proteins (LsrA), two transmembrane proteins (LsrC and LsrD) and a solute-binding protein (LsrB).</text>
</comment>
<evidence type="ECO:0000256" key="6">
    <source>
        <dbReference type="ARBA" id="ARBA00022692"/>
    </source>
</evidence>
<feature type="transmembrane region" description="Helical" evidence="12">
    <location>
        <begin position="199"/>
        <end position="216"/>
    </location>
</feature>
<keyword evidence="4" id="KW-1003">Cell membrane</keyword>
<comment type="subcellular location">
    <subcellularLocation>
        <location evidence="1">Cell membrane</location>
        <topology evidence="1">Multi-pass membrane protein</topology>
    </subcellularLocation>
</comment>
<evidence type="ECO:0000256" key="3">
    <source>
        <dbReference type="ARBA" id="ARBA00022448"/>
    </source>
</evidence>
<dbReference type="PANTHER" id="PTHR32196:SF29">
    <property type="entry name" value="AUTOINDUCER 2 IMPORT SYSTEM PERMEASE PROTEIN LSRC"/>
    <property type="match status" value="1"/>
</dbReference>